<evidence type="ECO:0000313" key="2">
    <source>
        <dbReference type="Proteomes" id="UP000612585"/>
    </source>
</evidence>
<accession>A0A8J3ZC79</accession>
<organism evidence="1 2">
    <name type="scientific">Virgisporangium aurantiacum</name>
    <dbReference type="NCBI Taxonomy" id="175570"/>
    <lineage>
        <taxon>Bacteria</taxon>
        <taxon>Bacillati</taxon>
        <taxon>Actinomycetota</taxon>
        <taxon>Actinomycetes</taxon>
        <taxon>Micromonosporales</taxon>
        <taxon>Micromonosporaceae</taxon>
        <taxon>Virgisporangium</taxon>
    </lineage>
</organism>
<dbReference type="AlphaFoldDB" id="A0A8J3ZC79"/>
<evidence type="ECO:0000313" key="1">
    <source>
        <dbReference type="EMBL" id="GIJ61217.1"/>
    </source>
</evidence>
<reference evidence="1" key="1">
    <citation type="submission" date="2021-01" db="EMBL/GenBank/DDBJ databases">
        <title>Whole genome shotgun sequence of Virgisporangium aurantiacum NBRC 16421.</title>
        <authorList>
            <person name="Komaki H."/>
            <person name="Tamura T."/>
        </authorList>
    </citation>
    <scope>NUCLEOTIDE SEQUENCE</scope>
    <source>
        <strain evidence="1">NBRC 16421</strain>
    </source>
</reference>
<keyword evidence="2" id="KW-1185">Reference proteome</keyword>
<sequence length="190" mass="20179">MGLLLERHGSAGKTVIPLEFAVPAGPVIVEAEQPGDAFLSVTAKARRELIGDPLLQTYDRGSAGRAWAFLHSGRPSRLVVKAKGAWTVRVHDIGSASPLDGSTVTRTGCDVLAYDGAAGDAFVDYVKAVDELDTDSIHVHLLPAGSVAARDVDWPVVSSESARHAFRLPGPCHLFIRTDGTWSMAVQRVG</sequence>
<gene>
    <name evidence="1" type="ORF">Vau01_087330</name>
</gene>
<proteinExistence type="predicted"/>
<dbReference type="EMBL" id="BOPG01000064">
    <property type="protein sequence ID" value="GIJ61217.1"/>
    <property type="molecule type" value="Genomic_DNA"/>
</dbReference>
<dbReference type="Proteomes" id="UP000612585">
    <property type="component" value="Unassembled WGS sequence"/>
</dbReference>
<protein>
    <submittedName>
        <fullName evidence="1">Uncharacterized protein</fullName>
    </submittedName>
</protein>
<dbReference type="RefSeq" id="WP_204006022.1">
    <property type="nucleotide sequence ID" value="NZ_BOPG01000064.1"/>
</dbReference>
<name>A0A8J3ZC79_9ACTN</name>
<comment type="caution">
    <text evidence="1">The sequence shown here is derived from an EMBL/GenBank/DDBJ whole genome shotgun (WGS) entry which is preliminary data.</text>
</comment>